<evidence type="ECO:0000313" key="2">
    <source>
        <dbReference type="EMBL" id="OAE33840.1"/>
    </source>
</evidence>
<comment type="caution">
    <text evidence="2">The sequence shown here is derived from an EMBL/GenBank/DDBJ whole genome shotgun (WGS) entry which is preliminary data.</text>
</comment>
<name>A0A176WL00_MARPO</name>
<dbReference type="AlphaFoldDB" id="A0A176WL00"/>
<accession>A0A176WL00</accession>
<feature type="compositionally biased region" description="Gly residues" evidence="1">
    <location>
        <begin position="37"/>
        <end position="56"/>
    </location>
</feature>
<keyword evidence="3" id="KW-1185">Reference proteome</keyword>
<reference evidence="2" key="1">
    <citation type="submission" date="2016-03" db="EMBL/GenBank/DDBJ databases">
        <title>Mechanisms controlling the formation of the plant cell surface in tip-growing cells are functionally conserved among land plants.</title>
        <authorList>
            <person name="Honkanen S."/>
            <person name="Jones V.A."/>
            <person name="Morieri G."/>
            <person name="Champion C."/>
            <person name="Hetherington A.J."/>
            <person name="Kelly S."/>
            <person name="Saint-Marcoux D."/>
            <person name="Proust H."/>
            <person name="Prescott H."/>
            <person name="Dolan L."/>
        </authorList>
    </citation>
    <scope>NUCLEOTIDE SEQUENCE [LARGE SCALE GENOMIC DNA]</scope>
    <source>
        <tissue evidence="2">Whole gametophyte</tissue>
    </source>
</reference>
<proteinExistence type="predicted"/>
<feature type="region of interest" description="Disordered" evidence="1">
    <location>
        <begin position="1"/>
        <end position="60"/>
    </location>
</feature>
<sequence length="89" mass="9001">MRRIDGSGEDAFDESVLREESSAGDDTSLGADRAASDGGGGAAAAAGGPRGGGGGGADEHLREVFTFGDAIAELELGGGRFRSGREWWK</sequence>
<dbReference type="EMBL" id="LVLJ01000491">
    <property type="protein sequence ID" value="OAE33840.1"/>
    <property type="molecule type" value="Genomic_DNA"/>
</dbReference>
<gene>
    <name evidence="2" type="ORF">AXG93_3559s1060</name>
</gene>
<evidence type="ECO:0000313" key="3">
    <source>
        <dbReference type="Proteomes" id="UP000077202"/>
    </source>
</evidence>
<protein>
    <submittedName>
        <fullName evidence="2">Uncharacterized protein</fullName>
    </submittedName>
</protein>
<evidence type="ECO:0000256" key="1">
    <source>
        <dbReference type="SAM" id="MobiDB-lite"/>
    </source>
</evidence>
<dbReference type="Proteomes" id="UP000077202">
    <property type="component" value="Unassembled WGS sequence"/>
</dbReference>
<organism evidence="2 3">
    <name type="scientific">Marchantia polymorpha subsp. ruderalis</name>
    <dbReference type="NCBI Taxonomy" id="1480154"/>
    <lineage>
        <taxon>Eukaryota</taxon>
        <taxon>Viridiplantae</taxon>
        <taxon>Streptophyta</taxon>
        <taxon>Embryophyta</taxon>
        <taxon>Marchantiophyta</taxon>
        <taxon>Marchantiopsida</taxon>
        <taxon>Marchantiidae</taxon>
        <taxon>Marchantiales</taxon>
        <taxon>Marchantiaceae</taxon>
        <taxon>Marchantia</taxon>
    </lineage>
</organism>